<dbReference type="EMBL" id="OZ021739">
    <property type="protein sequence ID" value="CAK9323252.1"/>
    <property type="molecule type" value="Genomic_DNA"/>
</dbReference>
<keyword evidence="1 2" id="KW-0694">RNA-binding</keyword>
<dbReference type="InterPro" id="IPR000504">
    <property type="entry name" value="RRM_dom"/>
</dbReference>
<gene>
    <name evidence="4" type="ORF">CITCOLO1_LOCUS15427</name>
</gene>
<reference evidence="4 5" key="1">
    <citation type="submission" date="2024-03" db="EMBL/GenBank/DDBJ databases">
        <authorList>
            <person name="Gkanogiannis A."/>
            <person name="Becerra Lopez-Lavalle L."/>
        </authorList>
    </citation>
    <scope>NUCLEOTIDE SEQUENCE [LARGE SCALE GENOMIC DNA]</scope>
</reference>
<dbReference type="Proteomes" id="UP001642487">
    <property type="component" value="Chromosome 5"/>
</dbReference>
<dbReference type="Pfam" id="PF00076">
    <property type="entry name" value="RRM_1"/>
    <property type="match status" value="1"/>
</dbReference>
<dbReference type="InterPro" id="IPR035979">
    <property type="entry name" value="RBD_domain_sf"/>
</dbReference>
<dbReference type="InterPro" id="IPR012677">
    <property type="entry name" value="Nucleotide-bd_a/b_plait_sf"/>
</dbReference>
<keyword evidence="5" id="KW-1185">Reference proteome</keyword>
<accession>A0ABP0YRU0</accession>
<sequence length="222" mass="25349">MAGQHIGKAKDDDYTRTYRIELIRFLWKWISNPTWVAHVLLSCNGCHCVSFHSYLQSEPIPSMILFVSGNCFSLLSDSSPLYAHFIGFAPLFNRIFMGFFDDAGLNKRTTSENLGEAFSKFGEVVHARIVTDRNSGFSKGFGFVRDATSEEAEKGMKGMDAQVVSRRQKKGVPHPQLWHVIFPCGEPLFVFWLVQFLDGWVIFAEHARPRSLPRYSSYQPDR</sequence>
<evidence type="ECO:0000313" key="5">
    <source>
        <dbReference type="Proteomes" id="UP001642487"/>
    </source>
</evidence>
<evidence type="ECO:0000256" key="1">
    <source>
        <dbReference type="ARBA" id="ARBA00022884"/>
    </source>
</evidence>
<evidence type="ECO:0000259" key="3">
    <source>
        <dbReference type="PROSITE" id="PS50102"/>
    </source>
</evidence>
<proteinExistence type="predicted"/>
<name>A0ABP0YRU0_9ROSI</name>
<evidence type="ECO:0000313" key="4">
    <source>
        <dbReference type="EMBL" id="CAK9323252.1"/>
    </source>
</evidence>
<organism evidence="4 5">
    <name type="scientific">Citrullus colocynthis</name>
    <name type="common">colocynth</name>
    <dbReference type="NCBI Taxonomy" id="252529"/>
    <lineage>
        <taxon>Eukaryota</taxon>
        <taxon>Viridiplantae</taxon>
        <taxon>Streptophyta</taxon>
        <taxon>Embryophyta</taxon>
        <taxon>Tracheophyta</taxon>
        <taxon>Spermatophyta</taxon>
        <taxon>Magnoliopsida</taxon>
        <taxon>eudicotyledons</taxon>
        <taxon>Gunneridae</taxon>
        <taxon>Pentapetalae</taxon>
        <taxon>rosids</taxon>
        <taxon>fabids</taxon>
        <taxon>Cucurbitales</taxon>
        <taxon>Cucurbitaceae</taxon>
        <taxon>Benincaseae</taxon>
        <taxon>Citrullus</taxon>
    </lineage>
</organism>
<dbReference type="SMART" id="SM00360">
    <property type="entry name" value="RRM"/>
    <property type="match status" value="1"/>
</dbReference>
<dbReference type="SUPFAM" id="SSF54928">
    <property type="entry name" value="RNA-binding domain, RBD"/>
    <property type="match status" value="1"/>
</dbReference>
<dbReference type="PANTHER" id="PTHR48029:SF1">
    <property type="entry name" value="NUCLEOLAR PROTEIN 8"/>
    <property type="match status" value="1"/>
</dbReference>
<dbReference type="Gene3D" id="3.30.70.330">
    <property type="match status" value="1"/>
</dbReference>
<protein>
    <recommendedName>
        <fullName evidence="3">RRM domain-containing protein</fullName>
    </recommendedName>
</protein>
<evidence type="ECO:0000256" key="2">
    <source>
        <dbReference type="PROSITE-ProRule" id="PRU00176"/>
    </source>
</evidence>
<dbReference type="PROSITE" id="PS50102">
    <property type="entry name" value="RRM"/>
    <property type="match status" value="1"/>
</dbReference>
<feature type="domain" description="RRM" evidence="3">
    <location>
        <begin position="93"/>
        <end position="168"/>
    </location>
</feature>
<dbReference type="PANTHER" id="PTHR48029">
    <property type="entry name" value="NUCLEOLAR PROTEIN 8"/>
    <property type="match status" value="1"/>
</dbReference>